<evidence type="ECO:0000313" key="1">
    <source>
        <dbReference type="EMBL" id="KPP68254.1"/>
    </source>
</evidence>
<proteinExistence type="predicted"/>
<dbReference type="EMBL" id="JARO02004591">
    <property type="protein sequence ID" value="KPP68254.1"/>
    <property type="molecule type" value="Genomic_DNA"/>
</dbReference>
<reference evidence="1 2" key="1">
    <citation type="submission" date="2015-08" db="EMBL/GenBank/DDBJ databases">
        <title>The genome of the Asian arowana (Scleropages formosus).</title>
        <authorList>
            <person name="Tan M.H."/>
            <person name="Gan H.M."/>
            <person name="Croft L.J."/>
            <person name="Austin C.M."/>
        </authorList>
    </citation>
    <scope>NUCLEOTIDE SEQUENCE [LARGE SCALE GENOMIC DNA]</scope>
    <source>
        <strain evidence="1">Aro1</strain>
    </source>
</reference>
<protein>
    <submittedName>
        <fullName evidence="1">Uncharacterized protein</fullName>
    </submittedName>
</protein>
<dbReference type="AlphaFoldDB" id="A0A0P7YKZ7"/>
<comment type="caution">
    <text evidence="1">The sequence shown here is derived from an EMBL/GenBank/DDBJ whole genome shotgun (WGS) entry which is preliminary data.</text>
</comment>
<gene>
    <name evidence="1" type="ORF">Z043_113086</name>
</gene>
<sequence length="211" mass="22825">LESSLVHRYTHTGVFTITVECSTSEWHVTAQGAISVQEPADDFGIVRCYSFNRSGDSSECTAIYGSELAIQVELEAGTNITYRVQHGETVLAMATATRGIIPCNITLSPEAQQQLGAGCHQVALLASNNVMANAVSKTMQLCLLEPVEGLWASVEPGRKPCLNPELQVSVSLDRGTPVQLQFQISGNKESFLEMKEMTSGSLQVFSIPARF</sequence>
<evidence type="ECO:0000313" key="2">
    <source>
        <dbReference type="Proteomes" id="UP000034805"/>
    </source>
</evidence>
<accession>A0A0P7YKZ7</accession>
<feature type="non-terminal residue" evidence="1">
    <location>
        <position position="1"/>
    </location>
</feature>
<organism evidence="1 2">
    <name type="scientific">Scleropages formosus</name>
    <name type="common">Asian bonytongue</name>
    <name type="synonym">Osteoglossum formosum</name>
    <dbReference type="NCBI Taxonomy" id="113540"/>
    <lineage>
        <taxon>Eukaryota</taxon>
        <taxon>Metazoa</taxon>
        <taxon>Chordata</taxon>
        <taxon>Craniata</taxon>
        <taxon>Vertebrata</taxon>
        <taxon>Euteleostomi</taxon>
        <taxon>Actinopterygii</taxon>
        <taxon>Neopterygii</taxon>
        <taxon>Teleostei</taxon>
        <taxon>Osteoglossocephala</taxon>
        <taxon>Osteoglossomorpha</taxon>
        <taxon>Osteoglossiformes</taxon>
        <taxon>Osteoglossidae</taxon>
        <taxon>Scleropages</taxon>
    </lineage>
</organism>
<feature type="non-terminal residue" evidence="1">
    <location>
        <position position="211"/>
    </location>
</feature>
<dbReference type="Proteomes" id="UP000034805">
    <property type="component" value="Unassembled WGS sequence"/>
</dbReference>
<name>A0A0P7YKZ7_SCLFO</name>